<comment type="caution">
    <text evidence="1">The sequence shown here is derived from an EMBL/GenBank/DDBJ whole genome shotgun (WGS) entry which is preliminary data.</text>
</comment>
<evidence type="ECO:0000313" key="2">
    <source>
        <dbReference type="Proteomes" id="UP000321026"/>
    </source>
</evidence>
<dbReference type="Proteomes" id="UP000321026">
    <property type="component" value="Unassembled WGS sequence"/>
</dbReference>
<proteinExistence type="predicted"/>
<evidence type="ECO:0000313" key="1">
    <source>
        <dbReference type="EMBL" id="TXG76309.1"/>
    </source>
</evidence>
<sequence>MKQVTRNAVNTFNNKGNGTFNNTKVVTENGVTSMFLFGNKIAEEKEGILRITNAGWESNTTKERLNALNGVQISQKNFVWYLNGEEWNGNWKQIN</sequence>
<dbReference type="EMBL" id="SSDS01000076">
    <property type="protein sequence ID" value="TXG76309.1"/>
    <property type="molecule type" value="Genomic_DNA"/>
</dbReference>
<dbReference type="InterPro" id="IPR057004">
    <property type="entry name" value="Gp90-like"/>
</dbReference>
<accession>A0A5C7J4H7</accession>
<protein>
    <submittedName>
        <fullName evidence="1">Uncharacterized protein</fullName>
    </submittedName>
</protein>
<gene>
    <name evidence="1" type="ORF">E6Q11_04830</name>
</gene>
<dbReference type="AlphaFoldDB" id="A0A5C7J4H7"/>
<reference evidence="1 2" key="1">
    <citation type="submission" date="2018-09" db="EMBL/GenBank/DDBJ databases">
        <title>Metagenome Assembled Genomes from an Advanced Water Purification Facility.</title>
        <authorList>
            <person name="Stamps B.W."/>
            <person name="Spear J.R."/>
        </authorList>
    </citation>
    <scope>NUCLEOTIDE SEQUENCE [LARGE SCALE GENOMIC DNA]</scope>
    <source>
        <strain evidence="1">Bin_63_2</strain>
    </source>
</reference>
<name>A0A5C7J4H7_9BACT</name>
<dbReference type="Pfam" id="PF23790">
    <property type="entry name" value="Kyano_Gp96"/>
    <property type="match status" value="1"/>
</dbReference>
<organism evidence="1 2">
    <name type="scientific">Candidatus Dojkabacteria bacterium</name>
    <dbReference type="NCBI Taxonomy" id="2099670"/>
    <lineage>
        <taxon>Bacteria</taxon>
        <taxon>Candidatus Dojkabacteria</taxon>
    </lineage>
</organism>